<feature type="compositionally biased region" description="Low complexity" evidence="1">
    <location>
        <begin position="339"/>
        <end position="351"/>
    </location>
</feature>
<dbReference type="Gene3D" id="1.20.1420.10">
    <property type="entry name" value="Talin, central domain"/>
    <property type="match status" value="1"/>
</dbReference>
<feature type="region of interest" description="Disordered" evidence="1">
    <location>
        <begin position="80"/>
        <end position="103"/>
    </location>
</feature>
<evidence type="ECO:0000313" key="2">
    <source>
        <dbReference type="EMBL" id="KOF78112.1"/>
    </source>
</evidence>
<feature type="compositionally biased region" description="Polar residues" evidence="1">
    <location>
        <begin position="386"/>
        <end position="397"/>
    </location>
</feature>
<dbReference type="OrthoDB" id="5859304at2759"/>
<gene>
    <name evidence="2" type="ORF">OCBIM_22031268mg</name>
</gene>
<protein>
    <submittedName>
        <fullName evidence="2">Uncharacterized protein</fullName>
    </submittedName>
</protein>
<name>A0A0L8GMC4_OCTBM</name>
<reference evidence="2" key="1">
    <citation type="submission" date="2015-07" db="EMBL/GenBank/DDBJ databases">
        <title>MeaNS - Measles Nucleotide Surveillance Program.</title>
        <authorList>
            <person name="Tran T."/>
            <person name="Druce J."/>
        </authorList>
    </citation>
    <scope>NUCLEOTIDE SEQUENCE</scope>
    <source>
        <strain evidence="2">UCB-OBI-ISO-001</strain>
        <tissue evidence="2">Gonad</tissue>
    </source>
</reference>
<sequence>MKANSIDLLFEETEDDQSIQKFGSKESVESQSLVALLSEDDSKQDSKGYNRDNIQSPTSVSEKLKTLLHLIPPTNVQRSQTFTKASTLPDSGLTSSKTNSPMMQSYSESASLQSLLRNSCSDIESLQDTTLDDNGCYQTPIKENDDGDAMQKLKGKEGSNFSCDKSMDNFIPKHHKASHISDTSQSRGHSDIVMLKNGDYSDDMEKKVDSNFNSQCDNKAFHESKTQTLFRELSLNGSRSPFLEDNVSAQYLTKSRSLDFAQASDDIQCTQVCSSSETFTALKTKLQAYRDFLLKRKSRSGTCKNKDLHRSNSLTLFRQDSDTCWKRTSSLENKHLNTIGKGKSASISSSDSSDKSKALSEAIHKQSLMMQGISSQSNSVLRPRTTLNKQSQNQKSATCKPGPLKALQHVLGTPPKPSIPKETNSATNASSNKFEANCKHFSDNPICSIHMWQPIVCGNQALEDPSRINHYATFKHIWDSFRIQNFESGTHFQTGSDCSSLENIPKNRFSESKSELLSRVYSGEESLSLASKDIETLVKDMQVDLENFKELQNIEDENYFEESRTKLYLQTKQFINHTKFFLINAALTKEKLQNSLSTCMHSVTKVFFFAYETMITLNSVQKSQHLGTELCILAQSFKDTLQAVFTAAGKPNTDPHVQLLMRQALCMASLLRTFLTTVKSLEYP</sequence>
<feature type="region of interest" description="Disordered" evidence="1">
    <location>
        <begin position="37"/>
        <end position="58"/>
    </location>
</feature>
<feature type="compositionally biased region" description="Basic and acidic residues" evidence="1">
    <location>
        <begin position="40"/>
        <end position="50"/>
    </location>
</feature>
<feature type="region of interest" description="Disordered" evidence="1">
    <location>
        <begin position="336"/>
        <end position="359"/>
    </location>
</feature>
<feature type="region of interest" description="Disordered" evidence="1">
    <location>
        <begin position="386"/>
        <end position="428"/>
    </location>
</feature>
<evidence type="ECO:0000256" key="1">
    <source>
        <dbReference type="SAM" id="MobiDB-lite"/>
    </source>
</evidence>
<proteinExistence type="predicted"/>
<organism evidence="2">
    <name type="scientific">Octopus bimaculoides</name>
    <name type="common">California two-spotted octopus</name>
    <dbReference type="NCBI Taxonomy" id="37653"/>
    <lineage>
        <taxon>Eukaryota</taxon>
        <taxon>Metazoa</taxon>
        <taxon>Spiralia</taxon>
        <taxon>Lophotrochozoa</taxon>
        <taxon>Mollusca</taxon>
        <taxon>Cephalopoda</taxon>
        <taxon>Coleoidea</taxon>
        <taxon>Octopodiformes</taxon>
        <taxon>Octopoda</taxon>
        <taxon>Incirrata</taxon>
        <taxon>Octopodidae</taxon>
        <taxon>Octopus</taxon>
    </lineage>
</organism>
<accession>A0A0L8GMC4</accession>
<dbReference type="AlphaFoldDB" id="A0A0L8GMC4"/>
<dbReference type="EMBL" id="KQ421210">
    <property type="protein sequence ID" value="KOF78112.1"/>
    <property type="molecule type" value="Genomic_DNA"/>
</dbReference>